<evidence type="ECO:0000313" key="16">
    <source>
        <dbReference type="EMBL" id="RMC14163.1"/>
    </source>
</evidence>
<comment type="similarity">
    <text evidence="3">Belongs to the RRM RBM47 family.</text>
</comment>
<keyword evidence="10" id="KW-0508">mRNA splicing</keyword>
<dbReference type="InterPro" id="IPR006535">
    <property type="entry name" value="HnRNP_R/Q_splicing_fac"/>
</dbReference>
<evidence type="ECO:0000256" key="13">
    <source>
        <dbReference type="ARBA" id="ARBA00047065"/>
    </source>
</evidence>
<dbReference type="GO" id="GO:0005737">
    <property type="term" value="C:cytoplasm"/>
    <property type="evidence" value="ECO:0007669"/>
    <property type="project" value="UniProtKB-SubCell"/>
</dbReference>
<dbReference type="InterPro" id="IPR012677">
    <property type="entry name" value="Nucleotide-bd_a/b_plait_sf"/>
</dbReference>
<dbReference type="Pfam" id="PF00076">
    <property type="entry name" value="RRM_1"/>
    <property type="match status" value="3"/>
</dbReference>
<accession>A0A3M0KM97</accession>
<sequence length="840" mass="91979">MWLARRADGKSIFIKAVLCDVARFYHAVNEFDIMTAEDSTARMSNDSTNVAATKVPEGVAGAPNEAALLALMARTGYSMIQENGQRKYGGPPPGWEGLHPPRGCEVFVGKIPRDVYEDELVPVFESVGRIYEMRLMMDFDGKNRGYAFVMYTQKHEAKRAVRELNNYEIRPGRLLGVCCSVDNCRLFIGGIPKMKKREEILEEIAKVTEGVLDVIVYASAADKMKNRGFAFVEYESHRAAAMARRKLMPGRIQLWGHQIAVDWAEPEIDVDEDVMETVKILYVRNLMIETTEDTIKKVFGQFNPGCVERVKKIRDYAFVHFTTREDAIHAMNNLNGVELEGSCLEVTLAKPVDKEQYTRYQKAAKGGAAATSEVTQQPNYVYSCDPYTLAYYGYPYNALIGPNRDYFVKAGSIRGRGRGAAGNRAPGPRGSYLGGYSAGRGIYSRYHEGKGKQQEKGYELVPSLELPAVNPVAIKPGAVAIPAIGAQYSMFQAAPPAKMMEDGKIHTVEHIINPIAVQQDPASAAAAAAAAAAAVIPAVSTPPPFQGRPITPVYAMAPNVQRIPAAGIYGTSYVPFAAPAAATATIATLQKNAAAAAAAYGGYAGYIPPAFPAATIQVPIHDVYQTKAFDDVSHNILLEKLASHDMKEHTIHWVAKKANGILACVSNGVASRSRAVTVPLYLALVRLHLQSCIQFWTPHHRKDIEGLEHDQRRATELGKGLEYKACEGQLRKLGVFNLKKRRLTGDLINLYGCLKGDCSQVGVGLSSQVTSDSTRGNGLKMCQVRFRLDVRKNFLTERMVKALERLPKEVVESPFPGRVKQAYGCGAWGHGLLVNVAVLG</sequence>
<dbReference type="PANTHER" id="PTHR21245">
    <property type="entry name" value="HETEROGENEOUS NUCLEAR RIBONUCLEOPROTEIN"/>
    <property type="match status" value="1"/>
</dbReference>
<dbReference type="NCBIfam" id="TIGR01648">
    <property type="entry name" value="hnRNP-R-Q"/>
    <property type="match status" value="1"/>
</dbReference>
<feature type="domain" description="RRM" evidence="15">
    <location>
        <begin position="104"/>
        <end position="177"/>
    </location>
</feature>
<dbReference type="Gene3D" id="3.30.70.330">
    <property type="match status" value="3"/>
</dbReference>
<dbReference type="FunFam" id="3.30.70.330:FF:000146">
    <property type="entry name" value="RNA-binding protein 47 isoform X1"/>
    <property type="match status" value="1"/>
</dbReference>
<evidence type="ECO:0000256" key="7">
    <source>
        <dbReference type="ARBA" id="ARBA00022664"/>
    </source>
</evidence>
<dbReference type="AlphaFoldDB" id="A0A3M0KM97"/>
<keyword evidence="7" id="KW-0507">mRNA processing</keyword>
<proteinExistence type="inferred from homology"/>
<dbReference type="CDD" id="cd12491">
    <property type="entry name" value="RRM2_RBM47"/>
    <property type="match status" value="1"/>
</dbReference>
<keyword evidence="5" id="KW-0488">Methylation</keyword>
<evidence type="ECO:0000256" key="10">
    <source>
        <dbReference type="ARBA" id="ARBA00023187"/>
    </source>
</evidence>
<feature type="domain" description="RRM" evidence="15">
    <location>
        <begin position="184"/>
        <end position="266"/>
    </location>
</feature>
<dbReference type="CDD" id="cd12485">
    <property type="entry name" value="RRM1_RBM47"/>
    <property type="match status" value="1"/>
</dbReference>
<dbReference type="SUPFAM" id="SSF54928">
    <property type="entry name" value="RNA-binding domain, RBD"/>
    <property type="match status" value="3"/>
</dbReference>
<evidence type="ECO:0000256" key="2">
    <source>
        <dbReference type="ARBA" id="ARBA00004496"/>
    </source>
</evidence>
<keyword evidence="17" id="KW-1185">Reference proteome</keyword>
<protein>
    <recommendedName>
        <fullName evidence="4">RNA-binding protein 47</fullName>
    </recommendedName>
    <alternativeName>
        <fullName evidence="12">RNA-binding motif protein 47</fullName>
    </alternativeName>
</protein>
<evidence type="ECO:0000256" key="14">
    <source>
        <dbReference type="PROSITE-ProRule" id="PRU00176"/>
    </source>
</evidence>
<evidence type="ECO:0000256" key="1">
    <source>
        <dbReference type="ARBA" id="ARBA00004123"/>
    </source>
</evidence>
<gene>
    <name evidence="16" type="ORF">DUI87_09253</name>
</gene>
<comment type="subcellular location">
    <subcellularLocation>
        <location evidence="2">Cytoplasm</location>
    </subcellularLocation>
    <subcellularLocation>
        <location evidence="1">Nucleus</location>
    </subcellularLocation>
</comment>
<dbReference type="InterPro" id="IPR000504">
    <property type="entry name" value="RRM_dom"/>
</dbReference>
<dbReference type="PROSITE" id="PS50102">
    <property type="entry name" value="RRM"/>
    <property type="match status" value="3"/>
</dbReference>
<keyword evidence="6" id="KW-0963">Cytoplasm</keyword>
<dbReference type="GO" id="GO:0005634">
    <property type="term" value="C:nucleus"/>
    <property type="evidence" value="ECO:0007669"/>
    <property type="project" value="UniProtKB-SubCell"/>
</dbReference>
<dbReference type="InterPro" id="IPR047044">
    <property type="entry name" value="RBM47_RRM1"/>
</dbReference>
<dbReference type="InterPro" id="IPR034440">
    <property type="entry name" value="RBM47_RRM2"/>
</dbReference>
<dbReference type="STRING" id="333673.A0A3M0KM97"/>
<evidence type="ECO:0000259" key="15">
    <source>
        <dbReference type="PROSITE" id="PS50102"/>
    </source>
</evidence>
<dbReference type="CDD" id="cd12497">
    <property type="entry name" value="RRM3_RBM47"/>
    <property type="match status" value="1"/>
</dbReference>
<dbReference type="FunFam" id="3.30.70.330:FF:000026">
    <property type="entry name" value="APOBEC1 complementation factor isoform X1"/>
    <property type="match status" value="1"/>
</dbReference>
<dbReference type="FunFam" id="3.30.70.330:FF:000022">
    <property type="entry name" value="APOBEC1 complementation factor isoform X1"/>
    <property type="match status" value="1"/>
</dbReference>
<name>A0A3M0KM97_HIRRU</name>
<organism evidence="16 17">
    <name type="scientific">Hirundo rustica rustica</name>
    <dbReference type="NCBI Taxonomy" id="333673"/>
    <lineage>
        <taxon>Eukaryota</taxon>
        <taxon>Metazoa</taxon>
        <taxon>Chordata</taxon>
        <taxon>Craniata</taxon>
        <taxon>Vertebrata</taxon>
        <taxon>Euteleostomi</taxon>
        <taxon>Archelosauria</taxon>
        <taxon>Archosauria</taxon>
        <taxon>Dinosauria</taxon>
        <taxon>Saurischia</taxon>
        <taxon>Theropoda</taxon>
        <taxon>Coelurosauria</taxon>
        <taxon>Aves</taxon>
        <taxon>Neognathae</taxon>
        <taxon>Neoaves</taxon>
        <taxon>Telluraves</taxon>
        <taxon>Australaves</taxon>
        <taxon>Passeriformes</taxon>
        <taxon>Sylvioidea</taxon>
        <taxon>Hirundinidae</taxon>
        <taxon>Hirundo</taxon>
    </lineage>
</organism>
<comment type="caution">
    <text evidence="16">The sequence shown here is derived from an EMBL/GenBank/DDBJ whole genome shotgun (WGS) entry which is preliminary data.</text>
</comment>
<comment type="subunit">
    <text evidence="13">Homodimer. Interacts with A1CF. Interacts with APOBEC1; form an mRNA editing complex. Interacts with RBPMS.</text>
</comment>
<dbReference type="GO" id="GO:0006397">
    <property type="term" value="P:mRNA processing"/>
    <property type="evidence" value="ECO:0007669"/>
    <property type="project" value="UniProtKB-KW"/>
</dbReference>
<feature type="domain" description="RRM" evidence="15">
    <location>
        <begin position="279"/>
        <end position="351"/>
    </location>
</feature>
<evidence type="ECO:0000256" key="6">
    <source>
        <dbReference type="ARBA" id="ARBA00022490"/>
    </source>
</evidence>
<evidence type="ECO:0000256" key="4">
    <source>
        <dbReference type="ARBA" id="ARBA00015191"/>
    </source>
</evidence>
<evidence type="ECO:0000256" key="5">
    <source>
        <dbReference type="ARBA" id="ARBA00022481"/>
    </source>
</evidence>
<keyword evidence="9 14" id="KW-0694">RNA-binding</keyword>
<evidence type="ECO:0000256" key="12">
    <source>
        <dbReference type="ARBA" id="ARBA00030579"/>
    </source>
</evidence>
<keyword evidence="11" id="KW-0539">Nucleus</keyword>
<evidence type="ECO:0000256" key="8">
    <source>
        <dbReference type="ARBA" id="ARBA00022737"/>
    </source>
</evidence>
<dbReference type="Proteomes" id="UP000269221">
    <property type="component" value="Unassembled WGS sequence"/>
</dbReference>
<reference evidence="16 17" key="1">
    <citation type="submission" date="2018-07" db="EMBL/GenBank/DDBJ databases">
        <title>A high quality draft genome assembly of the barn swallow (H. rustica rustica).</title>
        <authorList>
            <person name="Formenti G."/>
            <person name="Chiara M."/>
            <person name="Poveda L."/>
            <person name="Francoijs K.-J."/>
            <person name="Bonisoli-Alquati A."/>
            <person name="Canova L."/>
            <person name="Gianfranceschi L."/>
            <person name="Horner D.S."/>
            <person name="Saino N."/>
        </authorList>
    </citation>
    <scope>NUCLEOTIDE SEQUENCE [LARGE SCALE GENOMIC DNA]</scope>
    <source>
        <strain evidence="16">Chelidonia</strain>
        <tissue evidence="16">Blood</tissue>
    </source>
</reference>
<evidence type="ECO:0000313" key="17">
    <source>
        <dbReference type="Proteomes" id="UP000269221"/>
    </source>
</evidence>
<dbReference type="SMART" id="SM00360">
    <property type="entry name" value="RRM"/>
    <property type="match status" value="3"/>
</dbReference>
<dbReference type="InterPro" id="IPR035979">
    <property type="entry name" value="RBD_domain_sf"/>
</dbReference>
<dbReference type="InterPro" id="IPR034445">
    <property type="entry name" value="RBM47_RRM3"/>
</dbReference>
<keyword evidence="8" id="KW-0677">Repeat</keyword>
<dbReference type="EMBL" id="QRBI01000105">
    <property type="protein sequence ID" value="RMC14163.1"/>
    <property type="molecule type" value="Genomic_DNA"/>
</dbReference>
<dbReference type="GO" id="GO:0003723">
    <property type="term" value="F:RNA binding"/>
    <property type="evidence" value="ECO:0007669"/>
    <property type="project" value="UniProtKB-UniRule"/>
</dbReference>
<evidence type="ECO:0000256" key="9">
    <source>
        <dbReference type="ARBA" id="ARBA00022884"/>
    </source>
</evidence>
<dbReference type="GO" id="GO:0008380">
    <property type="term" value="P:RNA splicing"/>
    <property type="evidence" value="ECO:0007669"/>
    <property type="project" value="UniProtKB-KW"/>
</dbReference>
<evidence type="ECO:0000256" key="11">
    <source>
        <dbReference type="ARBA" id="ARBA00023242"/>
    </source>
</evidence>
<evidence type="ECO:0000256" key="3">
    <source>
        <dbReference type="ARBA" id="ARBA00005319"/>
    </source>
</evidence>
<dbReference type="OrthoDB" id="3800936at2759"/>